<accession>A0A1I0MR51</accession>
<gene>
    <name evidence="1" type="ORF">SAMN05421659_10279</name>
</gene>
<organism evidence="1 2">
    <name type="scientific">[Clostridium] fimetarium</name>
    <dbReference type="NCBI Taxonomy" id="99656"/>
    <lineage>
        <taxon>Bacteria</taxon>
        <taxon>Bacillati</taxon>
        <taxon>Bacillota</taxon>
        <taxon>Clostridia</taxon>
        <taxon>Lachnospirales</taxon>
        <taxon>Lachnospiraceae</taxon>
    </lineage>
</organism>
<dbReference type="AlphaFoldDB" id="A0A1I0MR51"/>
<dbReference type="InterPro" id="IPR043779">
    <property type="entry name" value="DUF5721"/>
</dbReference>
<dbReference type="OrthoDB" id="9787986at2"/>
<dbReference type="Pfam" id="PF18988">
    <property type="entry name" value="DUF5721"/>
    <property type="match status" value="1"/>
</dbReference>
<dbReference type="RefSeq" id="WP_092450389.1">
    <property type="nucleotide sequence ID" value="NZ_FOJI01000002.1"/>
</dbReference>
<dbReference type="Proteomes" id="UP000199701">
    <property type="component" value="Unassembled WGS sequence"/>
</dbReference>
<name>A0A1I0MR51_9FIRM</name>
<proteinExistence type="predicted"/>
<sequence>MIALKINNTKDFMTKLLVKDTFDNLYVSEATISTYNTFQINGLINKNFYTSEEPESNDSAEYSLWKKLRPFCFELIKGSKTPSFLKIIFLLATKDITTLIETNNLGFSLDDINGLVLNIKYAEGVITCITGSSIKLFTMDKSLEHAFDSYVKQFLSQNNIDFEEL</sequence>
<keyword evidence="2" id="KW-1185">Reference proteome</keyword>
<reference evidence="1 2" key="1">
    <citation type="submission" date="2016-10" db="EMBL/GenBank/DDBJ databases">
        <authorList>
            <person name="de Groot N.N."/>
        </authorList>
    </citation>
    <scope>NUCLEOTIDE SEQUENCE [LARGE SCALE GENOMIC DNA]</scope>
    <source>
        <strain evidence="1 2">DSM 9179</strain>
    </source>
</reference>
<evidence type="ECO:0000313" key="2">
    <source>
        <dbReference type="Proteomes" id="UP000199701"/>
    </source>
</evidence>
<protein>
    <submittedName>
        <fullName evidence="1">Uncharacterized protein</fullName>
    </submittedName>
</protein>
<dbReference type="STRING" id="99656.SAMN05421659_10279"/>
<evidence type="ECO:0000313" key="1">
    <source>
        <dbReference type="EMBL" id="SEV91148.1"/>
    </source>
</evidence>
<dbReference type="EMBL" id="FOJI01000002">
    <property type="protein sequence ID" value="SEV91148.1"/>
    <property type="molecule type" value="Genomic_DNA"/>
</dbReference>